<evidence type="ECO:0000256" key="2">
    <source>
        <dbReference type="SAM" id="SignalP"/>
    </source>
</evidence>
<feature type="region of interest" description="Disordered" evidence="1">
    <location>
        <begin position="22"/>
        <end position="54"/>
    </location>
</feature>
<proteinExistence type="predicted"/>
<evidence type="ECO:0008006" key="5">
    <source>
        <dbReference type="Google" id="ProtNLM"/>
    </source>
</evidence>
<feature type="chain" id="PRO_5038641041" description="Secreted protein" evidence="2">
    <location>
        <begin position="22"/>
        <end position="54"/>
    </location>
</feature>
<evidence type="ECO:0000313" key="3">
    <source>
        <dbReference type="EMBL" id="GCD93750.1"/>
    </source>
</evidence>
<dbReference type="AlphaFoldDB" id="A0A401YGR3"/>
<keyword evidence="4" id="KW-1185">Reference proteome</keyword>
<gene>
    <name evidence="3" type="ORF">EHYA_01398</name>
</gene>
<feature type="signal peptide" evidence="2">
    <location>
        <begin position="1"/>
        <end position="21"/>
    </location>
</feature>
<evidence type="ECO:0000256" key="1">
    <source>
        <dbReference type="SAM" id="MobiDB-lite"/>
    </source>
</evidence>
<dbReference type="EMBL" id="BIFH01000014">
    <property type="protein sequence ID" value="GCD93750.1"/>
    <property type="molecule type" value="Genomic_DNA"/>
</dbReference>
<keyword evidence="2" id="KW-0732">Signal</keyword>
<organism evidence="3 4">
    <name type="scientific">Embleya hyalina</name>
    <dbReference type="NCBI Taxonomy" id="516124"/>
    <lineage>
        <taxon>Bacteria</taxon>
        <taxon>Bacillati</taxon>
        <taxon>Actinomycetota</taxon>
        <taxon>Actinomycetes</taxon>
        <taxon>Kitasatosporales</taxon>
        <taxon>Streptomycetaceae</taxon>
        <taxon>Embleya</taxon>
    </lineage>
</organism>
<protein>
    <recommendedName>
        <fullName evidence="5">Secreted protein</fullName>
    </recommendedName>
</protein>
<name>A0A401YGR3_9ACTN</name>
<evidence type="ECO:0000313" key="4">
    <source>
        <dbReference type="Proteomes" id="UP000286931"/>
    </source>
</evidence>
<feature type="compositionally biased region" description="Basic and acidic residues" evidence="1">
    <location>
        <begin position="45"/>
        <end position="54"/>
    </location>
</feature>
<comment type="caution">
    <text evidence="3">The sequence shown here is derived from an EMBL/GenBank/DDBJ whole genome shotgun (WGS) entry which is preliminary data.</text>
</comment>
<reference evidence="3 4" key="1">
    <citation type="submission" date="2018-12" db="EMBL/GenBank/DDBJ databases">
        <title>Draft genome sequence of Embleya hyalina NBRC 13850T.</title>
        <authorList>
            <person name="Komaki H."/>
            <person name="Hosoyama A."/>
            <person name="Kimura A."/>
            <person name="Ichikawa N."/>
            <person name="Tamura T."/>
        </authorList>
    </citation>
    <scope>NUCLEOTIDE SEQUENCE [LARGE SCALE GENOMIC DNA]</scope>
    <source>
        <strain evidence="3 4">NBRC 13850</strain>
    </source>
</reference>
<sequence>MAFIVSAALLAYMAGPMEVHAGHVPTEHHPEPAPTPLPEQPTVHPDTHTPTHGH</sequence>
<accession>A0A401YGR3</accession>
<dbReference type="Proteomes" id="UP000286931">
    <property type="component" value="Unassembled WGS sequence"/>
</dbReference>